<evidence type="ECO:0000313" key="4">
    <source>
        <dbReference type="Proteomes" id="UP000614287"/>
    </source>
</evidence>
<dbReference type="EMBL" id="BMZG01000003">
    <property type="protein sequence ID" value="GHA68456.1"/>
    <property type="molecule type" value="Genomic_DNA"/>
</dbReference>
<feature type="domain" description="DUF4178" evidence="2">
    <location>
        <begin position="19"/>
        <end position="157"/>
    </location>
</feature>
<sequence>MVDNVGKIGQILEDYSPIQIGTTGIYQKEHFTVIGRLQLSYEAGLWNEWYILFDNHQSAWLGEASGQYAITYEVNPDNPPPELPAIKPGSVYQHQGLSYTATDVRKAQCVGGEGELPFMVGSGYQAQVADYRSGEYFLTIDYSHGKTATLYAGRAVDLSTLKCQLLLSDNDISTRAGRIKGSVHTLHCPNCGFALQYNVGVATQLSCPSCASSVDCSGDRAVLLSKMQAQLKSRFARLELGAKGRIHGNTWTIIGLIECKDPQYDDEIWVEYLLFNSKKGFLWLVQTESSWYETEVLNQHPNTQSEEVVKFKSVNYHLSERYASDVVYAAGAFNWRVAVNDRTWIEEYTNNNTALIKEQTAHEITWSKARLRNENEVKVWFPSLRADKTKNRGEISLDTQSFFESCLAILWIVNLTIGLVGGHLVIPALLSALGTLLLWLPLFFMKLFGK</sequence>
<comment type="caution">
    <text evidence="3">The sequence shown here is derived from an EMBL/GenBank/DDBJ whole genome shotgun (WGS) entry which is preliminary data.</text>
</comment>
<keyword evidence="1" id="KW-0472">Membrane</keyword>
<keyword evidence="1" id="KW-0812">Transmembrane</keyword>
<evidence type="ECO:0000259" key="2">
    <source>
        <dbReference type="Pfam" id="PF13785"/>
    </source>
</evidence>
<keyword evidence="4" id="KW-1185">Reference proteome</keyword>
<feature type="domain" description="DUF4178" evidence="2">
    <location>
        <begin position="240"/>
        <end position="370"/>
    </location>
</feature>
<dbReference type="Proteomes" id="UP000614287">
    <property type="component" value="Unassembled WGS sequence"/>
</dbReference>
<feature type="transmembrane region" description="Helical" evidence="1">
    <location>
        <begin position="426"/>
        <end position="445"/>
    </location>
</feature>
<proteinExistence type="predicted"/>
<dbReference type="InterPro" id="IPR025235">
    <property type="entry name" value="DUF4178"/>
</dbReference>
<protein>
    <recommendedName>
        <fullName evidence="2">DUF4178 domain-containing protein</fullName>
    </recommendedName>
</protein>
<gene>
    <name evidence="3" type="ORF">GCM10009007_06490</name>
</gene>
<accession>A0A8J3FXY0</accession>
<reference evidence="3" key="1">
    <citation type="journal article" date="2014" name="Int. J. Syst. Evol. Microbiol.">
        <title>Complete genome sequence of Corynebacterium casei LMG S-19264T (=DSM 44701T), isolated from a smear-ripened cheese.</title>
        <authorList>
            <consortium name="US DOE Joint Genome Institute (JGI-PGF)"/>
            <person name="Walter F."/>
            <person name="Albersmeier A."/>
            <person name="Kalinowski J."/>
            <person name="Ruckert C."/>
        </authorList>
    </citation>
    <scope>NUCLEOTIDE SEQUENCE</scope>
    <source>
        <strain evidence="3">KCTC 32501</strain>
    </source>
</reference>
<dbReference type="Pfam" id="PF13785">
    <property type="entry name" value="DUF4178"/>
    <property type="match status" value="2"/>
</dbReference>
<evidence type="ECO:0000313" key="3">
    <source>
        <dbReference type="EMBL" id="GHA68456.1"/>
    </source>
</evidence>
<reference evidence="3" key="2">
    <citation type="submission" date="2020-09" db="EMBL/GenBank/DDBJ databases">
        <authorList>
            <person name="Sun Q."/>
            <person name="Kim S."/>
        </authorList>
    </citation>
    <scope>NUCLEOTIDE SEQUENCE</scope>
    <source>
        <strain evidence="3">KCTC 32501</strain>
    </source>
</reference>
<organism evidence="3 4">
    <name type="scientific">Formosimonas limnophila</name>
    <dbReference type="NCBI Taxonomy" id="1384487"/>
    <lineage>
        <taxon>Bacteria</taxon>
        <taxon>Pseudomonadati</taxon>
        <taxon>Pseudomonadota</taxon>
        <taxon>Betaproteobacteria</taxon>
        <taxon>Burkholderiales</taxon>
        <taxon>Burkholderiaceae</taxon>
        <taxon>Formosimonas</taxon>
    </lineage>
</organism>
<name>A0A8J3FXY0_9BURK</name>
<evidence type="ECO:0000256" key="1">
    <source>
        <dbReference type="SAM" id="Phobius"/>
    </source>
</evidence>
<dbReference type="AlphaFoldDB" id="A0A8J3FXY0"/>
<keyword evidence="1" id="KW-1133">Transmembrane helix</keyword>